<evidence type="ECO:0000313" key="1">
    <source>
        <dbReference type="EMBL" id="WXC81327.1"/>
    </source>
</evidence>
<gene>
    <name evidence="1" type="ORF">WDK88_06800</name>
</gene>
<evidence type="ECO:0000313" key="2">
    <source>
        <dbReference type="Proteomes" id="UP001432046"/>
    </source>
</evidence>
<accession>A0ABZ2P282</accession>
<sequence length="153" mass="16527">MRIGAIWTILWTILGLVLGVGALFAGISSAQADVRILASPGGQVGPFIELFDKVRESGERVVIDGPCLSACTLVLSMVPGDRICVTRRAVLGFHAARSIDQRGRTYAEPEASVAVLEAYPAPVRSWIVRRGGLTSRLLLLRGRELAAIYPRCR</sequence>
<name>A0ABZ2P282_9BRAD</name>
<organism evidence="1 2">
    <name type="scientific">Bradyrhizobium septentrionale</name>
    <dbReference type="NCBI Taxonomy" id="1404411"/>
    <lineage>
        <taxon>Bacteria</taxon>
        <taxon>Pseudomonadati</taxon>
        <taxon>Pseudomonadota</taxon>
        <taxon>Alphaproteobacteria</taxon>
        <taxon>Hyphomicrobiales</taxon>
        <taxon>Nitrobacteraceae</taxon>
        <taxon>Bradyrhizobium</taxon>
    </lineage>
</organism>
<reference evidence="1" key="1">
    <citation type="journal article" date="2021" name="Int. J. Syst. Evol. Microbiol.">
        <title>Bradyrhizobium septentrionale sp. nov. (sv. septentrionale) and Bradyrhizobium quebecense sp. nov. (sv. septentrionale) associated with legumes native to Canada possess rearranged symbiosis genes and numerous insertion sequences.</title>
        <authorList>
            <person name="Bromfield E.S.P."/>
            <person name="Cloutier S."/>
        </authorList>
    </citation>
    <scope>NUCLEOTIDE SEQUENCE</scope>
    <source>
        <strain evidence="1">5S5</strain>
    </source>
</reference>
<dbReference type="RefSeq" id="WP_224496525.1">
    <property type="nucleotide sequence ID" value="NZ_CP088285.1"/>
</dbReference>
<proteinExistence type="predicted"/>
<reference evidence="1" key="2">
    <citation type="submission" date="2024-03" db="EMBL/GenBank/DDBJ databases">
        <authorList>
            <person name="Bromfield E.S.P."/>
            <person name="Cloutier S."/>
        </authorList>
    </citation>
    <scope>NUCLEOTIDE SEQUENCE</scope>
    <source>
        <strain evidence="1">5S5</strain>
    </source>
</reference>
<dbReference type="EMBL" id="CP147711">
    <property type="protein sequence ID" value="WXC81327.1"/>
    <property type="molecule type" value="Genomic_DNA"/>
</dbReference>
<protein>
    <submittedName>
        <fullName evidence="1">Uncharacterized protein</fullName>
    </submittedName>
</protein>
<keyword evidence="2" id="KW-1185">Reference proteome</keyword>
<dbReference type="Proteomes" id="UP001432046">
    <property type="component" value="Chromosome"/>
</dbReference>